<dbReference type="EMBL" id="JABFCX010000001">
    <property type="protein sequence ID" value="NNU14766.1"/>
    <property type="molecule type" value="Genomic_DNA"/>
</dbReference>
<evidence type="ECO:0000256" key="5">
    <source>
        <dbReference type="ARBA" id="ARBA00022989"/>
    </source>
</evidence>
<evidence type="ECO:0000256" key="4">
    <source>
        <dbReference type="ARBA" id="ARBA00022847"/>
    </source>
</evidence>
<feature type="transmembrane region" description="Helical" evidence="7">
    <location>
        <begin position="187"/>
        <end position="207"/>
    </location>
</feature>
<dbReference type="Pfam" id="PF01566">
    <property type="entry name" value="Nramp"/>
    <property type="match status" value="1"/>
</dbReference>
<feature type="transmembrane region" description="Helical" evidence="7">
    <location>
        <begin position="304"/>
        <end position="323"/>
    </location>
</feature>
<keyword evidence="3 7" id="KW-0812">Transmembrane</keyword>
<dbReference type="AlphaFoldDB" id="A0A7Y3W432"/>
<keyword evidence="6 7" id="KW-0472">Membrane</keyword>
<keyword evidence="5 7" id="KW-1133">Transmembrane helix</keyword>
<evidence type="ECO:0000313" key="8">
    <source>
        <dbReference type="EMBL" id="NNU14766.1"/>
    </source>
</evidence>
<dbReference type="Proteomes" id="UP000536835">
    <property type="component" value="Unassembled WGS sequence"/>
</dbReference>
<organism evidence="8 9">
    <name type="scientific">Parvularcula mediterranea</name>
    <dbReference type="NCBI Taxonomy" id="2732508"/>
    <lineage>
        <taxon>Bacteria</taxon>
        <taxon>Pseudomonadati</taxon>
        <taxon>Pseudomonadota</taxon>
        <taxon>Alphaproteobacteria</taxon>
        <taxon>Parvularculales</taxon>
        <taxon>Parvularculaceae</taxon>
        <taxon>Parvularcula</taxon>
    </lineage>
</organism>
<feature type="transmembrane region" description="Helical" evidence="7">
    <location>
        <begin position="85"/>
        <end position="104"/>
    </location>
</feature>
<dbReference type="PANTHER" id="PTHR11706:SF33">
    <property type="entry name" value="NATURAL RESISTANCE-ASSOCIATED MACROPHAGE PROTEIN 2"/>
    <property type="match status" value="1"/>
</dbReference>
<dbReference type="GO" id="GO:0005384">
    <property type="term" value="F:manganese ion transmembrane transporter activity"/>
    <property type="evidence" value="ECO:0007669"/>
    <property type="project" value="TreeGrafter"/>
</dbReference>
<evidence type="ECO:0000256" key="6">
    <source>
        <dbReference type="ARBA" id="ARBA00023136"/>
    </source>
</evidence>
<feature type="transmembrane region" description="Helical" evidence="7">
    <location>
        <begin position="12"/>
        <end position="34"/>
    </location>
</feature>
<feature type="transmembrane region" description="Helical" evidence="7">
    <location>
        <begin position="124"/>
        <end position="141"/>
    </location>
</feature>
<feature type="transmembrane region" description="Helical" evidence="7">
    <location>
        <begin position="270"/>
        <end position="297"/>
    </location>
</feature>
<feature type="transmembrane region" description="Helical" evidence="7">
    <location>
        <begin position="148"/>
        <end position="167"/>
    </location>
</feature>
<evidence type="ECO:0000256" key="2">
    <source>
        <dbReference type="ARBA" id="ARBA00022448"/>
    </source>
</evidence>
<name>A0A7Y3W432_9PROT</name>
<keyword evidence="9" id="KW-1185">Reference proteome</keyword>
<dbReference type="GO" id="GO:0005886">
    <property type="term" value="C:plasma membrane"/>
    <property type="evidence" value="ECO:0007669"/>
    <property type="project" value="TreeGrafter"/>
</dbReference>
<comment type="caution">
    <text evidence="8">The sequence shown here is derived from an EMBL/GenBank/DDBJ whole genome shotgun (WGS) entry which is preliminary data.</text>
</comment>
<evidence type="ECO:0000256" key="1">
    <source>
        <dbReference type="ARBA" id="ARBA00004141"/>
    </source>
</evidence>
<feature type="transmembrane region" description="Helical" evidence="7">
    <location>
        <begin position="40"/>
        <end position="64"/>
    </location>
</feature>
<proteinExistence type="predicted"/>
<feature type="transmembrane region" description="Helical" evidence="7">
    <location>
        <begin position="329"/>
        <end position="353"/>
    </location>
</feature>
<evidence type="ECO:0000256" key="7">
    <source>
        <dbReference type="SAM" id="Phobius"/>
    </source>
</evidence>
<evidence type="ECO:0000313" key="9">
    <source>
        <dbReference type="Proteomes" id="UP000536835"/>
    </source>
</evidence>
<keyword evidence="2" id="KW-0813">Transport</keyword>
<evidence type="ECO:0000256" key="3">
    <source>
        <dbReference type="ARBA" id="ARBA00022692"/>
    </source>
</evidence>
<accession>A0A7Y3W432</accession>
<keyword evidence="4" id="KW-0769">Symport</keyword>
<comment type="subcellular location">
    <subcellularLocation>
        <location evidence="1">Membrane</location>
        <topology evidence="1">Multi-pass membrane protein</topology>
    </subcellularLocation>
</comment>
<dbReference type="GO" id="GO:0015086">
    <property type="term" value="F:cadmium ion transmembrane transporter activity"/>
    <property type="evidence" value="ECO:0007669"/>
    <property type="project" value="TreeGrafter"/>
</dbReference>
<dbReference type="GO" id="GO:0015293">
    <property type="term" value="F:symporter activity"/>
    <property type="evidence" value="ECO:0007669"/>
    <property type="project" value="UniProtKB-KW"/>
</dbReference>
<feature type="transmembrane region" description="Helical" evidence="7">
    <location>
        <begin position="228"/>
        <end position="250"/>
    </location>
</feature>
<protein>
    <submittedName>
        <fullName evidence="8">Nramp family divalent metal transporter</fullName>
    </submittedName>
</protein>
<dbReference type="PANTHER" id="PTHR11706">
    <property type="entry name" value="SOLUTE CARRIER PROTEIN FAMILY 11 MEMBER"/>
    <property type="match status" value="1"/>
</dbReference>
<dbReference type="InterPro" id="IPR001046">
    <property type="entry name" value="NRAMP_fam"/>
</dbReference>
<dbReference type="NCBIfam" id="NF037982">
    <property type="entry name" value="Nramp_1"/>
    <property type="match status" value="1"/>
</dbReference>
<sequence>MQQADPMKLKIGPGALVAAAFIGPGTVTTCVLAGQEFGTSLLWVLIFAIGATIVLQEMAARLGVGARRGLGEAIREGVTGKVSRAAAFALVGAAILIGNAAYQGGNLAGAALGMEALGFDARRIGIAAMAIVAGALLLLGAYRHIERVLIGIVILMSLAFLLALGIVRPGIGDIAAGLVPRMPEGSLLILMALIGTTIVPYNLFLHASAAKRRWQGETAVKDARADTVLAILLGGVVSASILLVASVGGGEGGASGLVVALEPAFGAGSRFLIGAGLLAAGLSSAITAPMAAGYVAAELTGREALFRPAALSVLAFGTGVAMLGARPEAIIVLAQAANGVLLPLVAGFLLVLMNRKAILGAYTNGAVPNALGGAVFLLTLFLGLRGVARALGVWP</sequence>
<feature type="transmembrane region" description="Helical" evidence="7">
    <location>
        <begin position="365"/>
        <end position="388"/>
    </location>
</feature>
<reference evidence="8 9" key="1">
    <citation type="submission" date="2020-05" db="EMBL/GenBank/DDBJ databases">
        <title>Parvularcula mediterraneae sp. nov., isolated from polypropylene straw from shallow seawater of the seashore of Laganas in Zakynthos island, Greece.</title>
        <authorList>
            <person name="Szabo I."/>
            <person name="Al-Omari J."/>
            <person name="Rado J."/>
            <person name="Szerdahelyi G.S."/>
        </authorList>
    </citation>
    <scope>NUCLEOTIDE SEQUENCE [LARGE SCALE GENOMIC DNA]</scope>
    <source>
        <strain evidence="8 9">ZS-1/3</strain>
    </source>
</reference>
<dbReference type="GO" id="GO:0034755">
    <property type="term" value="P:iron ion transmembrane transport"/>
    <property type="evidence" value="ECO:0007669"/>
    <property type="project" value="TreeGrafter"/>
</dbReference>
<gene>
    <name evidence="8" type="ORF">HK107_00325</name>
</gene>
<dbReference type="PRINTS" id="PR00447">
    <property type="entry name" value="NATRESASSCMP"/>
</dbReference>